<keyword evidence="2" id="KW-1185">Reference proteome</keyword>
<evidence type="ECO:0000313" key="2">
    <source>
        <dbReference type="Proteomes" id="UP000199559"/>
    </source>
</evidence>
<gene>
    <name evidence="1" type="ORF">SAMN05443431_105173</name>
</gene>
<protein>
    <submittedName>
        <fullName evidence="1">Uncharacterized protein</fullName>
    </submittedName>
</protein>
<sequence length="190" mass="22368">MNDKLIGHKFKLVNSEKTGITLELNSWSTENFIEKYSVSFDNEKIIERIKAENISFGEKVSKIDFFNRLIRDIQSEDEKTKEFASEILCNFLEFDISDFELKTLKIGIEKIIEQLKTEKNIDAEQKLAEGLFEFIYSGKLNNKEKLELLERLTEIDSYQICQYLDDEDYLKIPKVKKHVEKNKTSGEHRV</sequence>
<dbReference type="RefSeq" id="WP_090839854.1">
    <property type="nucleotide sequence ID" value="NZ_FORM01000005.1"/>
</dbReference>
<organism evidence="1 2">
    <name type="scientific">Olleya namhaensis</name>
    <dbReference type="NCBI Taxonomy" id="1144750"/>
    <lineage>
        <taxon>Bacteria</taxon>
        <taxon>Pseudomonadati</taxon>
        <taxon>Bacteroidota</taxon>
        <taxon>Flavobacteriia</taxon>
        <taxon>Flavobacteriales</taxon>
        <taxon>Flavobacteriaceae</taxon>
    </lineage>
</organism>
<evidence type="ECO:0000313" key="1">
    <source>
        <dbReference type="EMBL" id="SFJ22400.1"/>
    </source>
</evidence>
<proteinExistence type="predicted"/>
<reference evidence="2" key="1">
    <citation type="submission" date="2016-10" db="EMBL/GenBank/DDBJ databases">
        <authorList>
            <person name="Varghese N."/>
            <person name="Submissions S."/>
        </authorList>
    </citation>
    <scope>NUCLEOTIDE SEQUENCE [LARGE SCALE GENOMIC DNA]</scope>
    <source>
        <strain evidence="2">DSM 28881</strain>
    </source>
</reference>
<accession>A0A1I3PM28</accession>
<dbReference type="AlphaFoldDB" id="A0A1I3PM28"/>
<dbReference type="EMBL" id="FORM01000005">
    <property type="protein sequence ID" value="SFJ22400.1"/>
    <property type="molecule type" value="Genomic_DNA"/>
</dbReference>
<dbReference type="STRING" id="1144750.SAMN05443431_105173"/>
<name>A0A1I3PM28_9FLAO</name>
<dbReference type="Proteomes" id="UP000199559">
    <property type="component" value="Unassembled WGS sequence"/>
</dbReference>